<evidence type="ECO:0000256" key="2">
    <source>
        <dbReference type="ARBA" id="ARBA00012528"/>
    </source>
</evidence>
<feature type="domain" description="GGDEF" evidence="5">
    <location>
        <begin position="506"/>
        <end position="643"/>
    </location>
</feature>
<keyword evidence="4" id="KW-1133">Transmembrane helix</keyword>
<feature type="transmembrane region" description="Helical" evidence="4">
    <location>
        <begin position="443"/>
        <end position="463"/>
    </location>
</feature>
<dbReference type="EMBL" id="VRLR01000003">
    <property type="protein sequence ID" value="TXK81602.1"/>
    <property type="molecule type" value="Genomic_DNA"/>
</dbReference>
<dbReference type="GO" id="GO:0052621">
    <property type="term" value="F:diguanylate cyclase activity"/>
    <property type="evidence" value="ECO:0007669"/>
    <property type="project" value="UniProtKB-EC"/>
</dbReference>
<evidence type="ECO:0000259" key="5">
    <source>
        <dbReference type="PROSITE" id="PS50887"/>
    </source>
</evidence>
<proteinExistence type="predicted"/>
<dbReference type="InterPro" id="IPR029787">
    <property type="entry name" value="Nucleotide_cyclase"/>
</dbReference>
<protein>
    <recommendedName>
        <fullName evidence="2">diguanylate cyclase</fullName>
        <ecNumber evidence="2">2.7.7.65</ecNumber>
    </recommendedName>
</protein>
<dbReference type="CDD" id="cd01949">
    <property type="entry name" value="GGDEF"/>
    <property type="match status" value="1"/>
</dbReference>
<dbReference type="EC" id="2.7.7.65" evidence="2"/>
<dbReference type="Proteomes" id="UP000321814">
    <property type="component" value="Unassembled WGS sequence"/>
</dbReference>
<dbReference type="InterPro" id="IPR000160">
    <property type="entry name" value="GGDEF_dom"/>
</dbReference>
<keyword evidence="7" id="KW-1185">Reference proteome</keyword>
<dbReference type="SUPFAM" id="SSF55073">
    <property type="entry name" value="Nucleotide cyclase"/>
    <property type="match status" value="1"/>
</dbReference>
<accession>A0A5C8M1Q2</accession>
<evidence type="ECO:0000256" key="1">
    <source>
        <dbReference type="ARBA" id="ARBA00001946"/>
    </source>
</evidence>
<evidence type="ECO:0000313" key="7">
    <source>
        <dbReference type="Proteomes" id="UP000321814"/>
    </source>
</evidence>
<dbReference type="PANTHER" id="PTHR45138:SF9">
    <property type="entry name" value="DIGUANYLATE CYCLASE DGCM-RELATED"/>
    <property type="match status" value="1"/>
</dbReference>
<name>A0A5C8M1Q2_9GAMM</name>
<evidence type="ECO:0000256" key="3">
    <source>
        <dbReference type="ARBA" id="ARBA00034247"/>
    </source>
</evidence>
<dbReference type="Pfam" id="PF00990">
    <property type="entry name" value="GGDEF"/>
    <property type="match status" value="1"/>
</dbReference>
<keyword evidence="4" id="KW-0472">Membrane</keyword>
<sequence>MMLFDLSSLRLLPPSILLTKSCRFAAIVPVLTLWLVMAVSLATSFTALAKETFSLANIQAERRELEMASATDKVDVIQDIDQRIADSHNDQVRRASLYIVKANILQHHGLKAIEDNIAKALLLIDEQTQPELYLYAMVVKSYGMYIYQNQAEQAAIVLEKVQQHPALKNDLYVQVQGLSSLLEVYYKLKDFNKIAKPLFQLARTLTSKEIAPEYQGFFKELDAELAYHSGLIGDTNQAIAGYRKIITDSKPKGQIENIAVANCNIANMYFLPLAEKIQYAKASLAAARNLSCSDAMEKLVLLDEVQQGNLSNIARLSQFHSNQQMPSLNQRSAYYAGLAYLKLNDLAGAQSMANRMTDTENWERYDLLQKIYEKQGNYRDAFTASQRYHQLRAQKDADARALMLSSYQTRLEMAQEDTIAAEQAKQAEQLQAAEQKAEARLQLMLTVIAAGVGITVVLTLYLYRSRQLQRKLQQLSDTDPLTGLLNRRAFLRQAEHLKQLAERQQFPLSVALIDLDFFKQINDQYGHQAGDTVLCAFAKAANSTLRQTDLCGRFGGEEFILLTTQQDTAAFAASLQRLQQCFSELCLQDKQLGYAVSFSAGITTVFEQNAGINQQIEDAIRQADEHLYRAKASGRQQVCTEDLCLQLVSA</sequence>
<gene>
    <name evidence="6" type="ORF">FU839_06780</name>
</gene>
<dbReference type="InterPro" id="IPR050469">
    <property type="entry name" value="Diguanylate_Cyclase"/>
</dbReference>
<comment type="cofactor">
    <cofactor evidence="1">
        <name>Mg(2+)</name>
        <dbReference type="ChEBI" id="CHEBI:18420"/>
    </cofactor>
</comment>
<dbReference type="Gene3D" id="3.30.70.270">
    <property type="match status" value="1"/>
</dbReference>
<organism evidence="6 7">
    <name type="scientific">Rheinheimera tangshanensis</name>
    <dbReference type="NCBI Taxonomy" id="400153"/>
    <lineage>
        <taxon>Bacteria</taxon>
        <taxon>Pseudomonadati</taxon>
        <taxon>Pseudomonadota</taxon>
        <taxon>Gammaproteobacteria</taxon>
        <taxon>Chromatiales</taxon>
        <taxon>Chromatiaceae</taxon>
        <taxon>Rheinheimera</taxon>
    </lineage>
</organism>
<evidence type="ECO:0000256" key="4">
    <source>
        <dbReference type="SAM" id="Phobius"/>
    </source>
</evidence>
<reference evidence="6 7" key="1">
    <citation type="submission" date="2019-08" db="EMBL/GenBank/DDBJ databases">
        <title>Draft genome analysis of Rheinheimera tangshanensis isolated from the roots of fresh rice plants (Oryza sativa).</title>
        <authorList>
            <person name="Yu Q."/>
            <person name="Qi Y."/>
            <person name="Zhang H."/>
            <person name="Pu J."/>
        </authorList>
    </citation>
    <scope>NUCLEOTIDE SEQUENCE [LARGE SCALE GENOMIC DNA]</scope>
    <source>
        <strain evidence="6 7">JA3-B52</strain>
    </source>
</reference>
<dbReference type="FunFam" id="3.30.70.270:FF:000001">
    <property type="entry name" value="Diguanylate cyclase domain protein"/>
    <property type="match status" value="1"/>
</dbReference>
<dbReference type="InterPro" id="IPR043128">
    <property type="entry name" value="Rev_trsase/Diguanyl_cyclase"/>
</dbReference>
<dbReference type="PANTHER" id="PTHR45138">
    <property type="entry name" value="REGULATORY COMPONENTS OF SENSORY TRANSDUCTION SYSTEM"/>
    <property type="match status" value="1"/>
</dbReference>
<comment type="catalytic activity">
    <reaction evidence="3">
        <text>2 GTP = 3',3'-c-di-GMP + 2 diphosphate</text>
        <dbReference type="Rhea" id="RHEA:24898"/>
        <dbReference type="ChEBI" id="CHEBI:33019"/>
        <dbReference type="ChEBI" id="CHEBI:37565"/>
        <dbReference type="ChEBI" id="CHEBI:58805"/>
        <dbReference type="EC" id="2.7.7.65"/>
    </reaction>
</comment>
<dbReference type="PROSITE" id="PS50887">
    <property type="entry name" value="GGDEF"/>
    <property type="match status" value="1"/>
</dbReference>
<dbReference type="AlphaFoldDB" id="A0A5C8M1Q2"/>
<evidence type="ECO:0000313" key="6">
    <source>
        <dbReference type="EMBL" id="TXK81602.1"/>
    </source>
</evidence>
<keyword evidence="4" id="KW-0812">Transmembrane</keyword>
<dbReference type="NCBIfam" id="TIGR00254">
    <property type="entry name" value="GGDEF"/>
    <property type="match status" value="1"/>
</dbReference>
<dbReference type="OrthoDB" id="6191081at2"/>
<comment type="caution">
    <text evidence="6">The sequence shown here is derived from an EMBL/GenBank/DDBJ whole genome shotgun (WGS) entry which is preliminary data.</text>
</comment>
<dbReference type="SMART" id="SM00267">
    <property type="entry name" value="GGDEF"/>
    <property type="match status" value="1"/>
</dbReference>